<comment type="subcellular location">
    <subcellularLocation>
        <location evidence="1">Membrane</location>
    </subcellularLocation>
</comment>
<dbReference type="AlphaFoldDB" id="A0A091WQS0"/>
<dbReference type="PANTHER" id="PTHR11860">
    <property type="entry name" value="POLYMERIC-IMMUNOGLOBULIN RECEPTOR"/>
    <property type="match status" value="1"/>
</dbReference>
<proteinExistence type="predicted"/>
<keyword evidence="6" id="KW-1185">Reference proteome</keyword>
<dbReference type="SUPFAM" id="SSF48726">
    <property type="entry name" value="Immunoglobulin"/>
    <property type="match status" value="1"/>
</dbReference>
<dbReference type="STRING" id="30419.A0A091WQS0"/>
<feature type="domain" description="Immunoglobulin V-set" evidence="4">
    <location>
        <begin position="1"/>
        <end position="35"/>
    </location>
</feature>
<accession>A0A091WQS0</accession>
<dbReference type="InterPro" id="IPR036179">
    <property type="entry name" value="Ig-like_dom_sf"/>
</dbReference>
<evidence type="ECO:0000259" key="4">
    <source>
        <dbReference type="Pfam" id="PF07686"/>
    </source>
</evidence>
<dbReference type="GO" id="GO:0004888">
    <property type="term" value="F:transmembrane signaling receptor activity"/>
    <property type="evidence" value="ECO:0007669"/>
    <property type="project" value="TreeGrafter"/>
</dbReference>
<keyword evidence="3" id="KW-0472">Membrane</keyword>
<dbReference type="Pfam" id="PF07686">
    <property type="entry name" value="V-set"/>
    <property type="match status" value="1"/>
</dbReference>
<name>A0A091WQS0_OPIHO</name>
<evidence type="ECO:0000256" key="1">
    <source>
        <dbReference type="ARBA" id="ARBA00004370"/>
    </source>
</evidence>
<evidence type="ECO:0000313" key="6">
    <source>
        <dbReference type="Proteomes" id="UP000053605"/>
    </source>
</evidence>
<dbReference type="InterPro" id="IPR013783">
    <property type="entry name" value="Ig-like_fold"/>
</dbReference>
<feature type="non-terminal residue" evidence="5">
    <location>
        <position position="36"/>
    </location>
</feature>
<gene>
    <name evidence="5" type="ORF">N306_14408</name>
</gene>
<sequence length="36" mass="4249">QGRFSIRDNRTRRMFTVTIKDLAETDEGVYRCGVRT</sequence>
<dbReference type="EMBL" id="KK736092">
    <property type="protein sequence ID" value="KFR17268.1"/>
    <property type="molecule type" value="Genomic_DNA"/>
</dbReference>
<dbReference type="InterPro" id="IPR013106">
    <property type="entry name" value="Ig_V-set"/>
</dbReference>
<dbReference type="Gene3D" id="2.60.40.10">
    <property type="entry name" value="Immunoglobulins"/>
    <property type="match status" value="1"/>
</dbReference>
<dbReference type="GO" id="GO:0005886">
    <property type="term" value="C:plasma membrane"/>
    <property type="evidence" value="ECO:0007669"/>
    <property type="project" value="TreeGrafter"/>
</dbReference>
<protein>
    <recommendedName>
        <fullName evidence="4">Immunoglobulin V-set domain-containing protein</fullName>
    </recommendedName>
</protein>
<dbReference type="PhylomeDB" id="A0A091WQS0"/>
<dbReference type="InterPro" id="IPR050671">
    <property type="entry name" value="CD300_family_receptors"/>
</dbReference>
<reference evidence="5 6" key="1">
    <citation type="submission" date="2014-04" db="EMBL/GenBank/DDBJ databases">
        <title>Genome evolution of avian class.</title>
        <authorList>
            <person name="Zhang G."/>
            <person name="Li C."/>
        </authorList>
    </citation>
    <scope>NUCLEOTIDE SEQUENCE [LARGE SCALE GENOMIC DNA]</scope>
    <source>
        <strain evidence="5">BGI_N306</strain>
    </source>
</reference>
<dbReference type="PANTHER" id="PTHR11860:SF87">
    <property type="entry name" value="CMRF35-LIKE MOLECULE 8"/>
    <property type="match status" value="1"/>
</dbReference>
<feature type="non-terminal residue" evidence="5">
    <location>
        <position position="1"/>
    </location>
</feature>
<evidence type="ECO:0000256" key="2">
    <source>
        <dbReference type="ARBA" id="ARBA00022692"/>
    </source>
</evidence>
<dbReference type="Proteomes" id="UP000053605">
    <property type="component" value="Unassembled WGS sequence"/>
</dbReference>
<keyword evidence="2" id="KW-0812">Transmembrane</keyword>
<organism evidence="5 6">
    <name type="scientific">Opisthocomus hoazin</name>
    <name type="common">Hoatzin</name>
    <name type="synonym">Phasianus hoazin</name>
    <dbReference type="NCBI Taxonomy" id="30419"/>
    <lineage>
        <taxon>Eukaryota</taxon>
        <taxon>Metazoa</taxon>
        <taxon>Chordata</taxon>
        <taxon>Craniata</taxon>
        <taxon>Vertebrata</taxon>
        <taxon>Euteleostomi</taxon>
        <taxon>Archelosauria</taxon>
        <taxon>Archosauria</taxon>
        <taxon>Dinosauria</taxon>
        <taxon>Saurischia</taxon>
        <taxon>Theropoda</taxon>
        <taxon>Coelurosauria</taxon>
        <taxon>Aves</taxon>
        <taxon>Neognathae</taxon>
        <taxon>Neoaves</taxon>
        <taxon>Opisthocomiformes</taxon>
        <taxon>Opisthocomidae</taxon>
        <taxon>Opisthocomus</taxon>
    </lineage>
</organism>
<evidence type="ECO:0000313" key="5">
    <source>
        <dbReference type="EMBL" id="KFR17268.1"/>
    </source>
</evidence>
<evidence type="ECO:0000256" key="3">
    <source>
        <dbReference type="ARBA" id="ARBA00023136"/>
    </source>
</evidence>